<reference evidence="4" key="2">
    <citation type="submission" date="2005-06" db="EMBL/GenBank/DDBJ databases">
        <title>Sequencing of the draft genome and assembly of Crocosphaera watsonii WH 8501.</title>
        <authorList>
            <consortium name="US DOE Joint Genome Institute (JGI-PGF)"/>
            <person name="Copeland A."/>
            <person name="Lucas S."/>
            <person name="Lapidus A."/>
            <person name="Barry K."/>
            <person name="Detter C."/>
            <person name="Glavina T."/>
            <person name="Hammon N."/>
            <person name="Israni S."/>
            <person name="Pitluck S."/>
            <person name="Richardson P."/>
        </authorList>
    </citation>
    <scope>NUCLEOTIDE SEQUENCE [LARGE SCALE GENOMIC DNA]</scope>
    <source>
        <strain evidence="4">WH 8501</strain>
    </source>
</reference>
<accession>Q4BX25</accession>
<evidence type="ECO:0000313" key="4">
    <source>
        <dbReference type="EMBL" id="EAM48461.1"/>
    </source>
</evidence>
<evidence type="ECO:0000313" key="5">
    <source>
        <dbReference type="Proteomes" id="UP000003922"/>
    </source>
</evidence>
<reference evidence="4" key="1">
    <citation type="submission" date="2004-02" db="EMBL/GenBank/DDBJ databases">
        <authorList>
            <consortium name="DOE Joint Genome Institute"/>
        </authorList>
    </citation>
    <scope>NUCLEOTIDE SEQUENCE [LARGE SCALE GENOMIC DNA]</scope>
    <source>
        <strain evidence="4">WH 8501</strain>
    </source>
</reference>
<keyword evidence="2 4" id="KW-0378">Hydrolase</keyword>
<organism evidence="4 5">
    <name type="scientific">Crocosphaera watsonii WH 8501</name>
    <dbReference type="NCBI Taxonomy" id="165597"/>
    <lineage>
        <taxon>Bacteria</taxon>
        <taxon>Bacillati</taxon>
        <taxon>Cyanobacteriota</taxon>
        <taxon>Cyanophyceae</taxon>
        <taxon>Oscillatoriophycideae</taxon>
        <taxon>Chroococcales</taxon>
        <taxon>Aphanothecaceae</taxon>
        <taxon>Crocosphaera</taxon>
    </lineage>
</organism>
<dbReference type="OrthoDB" id="9131041at2"/>
<dbReference type="PANTHER" id="PTHR43046">
    <property type="entry name" value="GDP-MANNOSE MANNOSYL HYDROLASE"/>
    <property type="match status" value="1"/>
</dbReference>
<dbReference type="AlphaFoldDB" id="Q4BX25"/>
<dbReference type="PROSITE" id="PS00893">
    <property type="entry name" value="NUDIX_BOX"/>
    <property type="match status" value="1"/>
</dbReference>
<dbReference type="Gene3D" id="3.90.79.10">
    <property type="entry name" value="Nucleoside Triphosphate Pyrophosphohydrolase"/>
    <property type="match status" value="1"/>
</dbReference>
<dbReference type="Proteomes" id="UP000003922">
    <property type="component" value="Unassembled WGS sequence"/>
</dbReference>
<keyword evidence="5" id="KW-1185">Reference proteome</keyword>
<dbReference type="InterPro" id="IPR000086">
    <property type="entry name" value="NUDIX_hydrolase_dom"/>
</dbReference>
<evidence type="ECO:0000259" key="3">
    <source>
        <dbReference type="PROSITE" id="PS51462"/>
    </source>
</evidence>
<comment type="cofactor">
    <cofactor evidence="1">
        <name>Mg(2+)</name>
        <dbReference type="ChEBI" id="CHEBI:18420"/>
    </cofactor>
</comment>
<dbReference type="InterPro" id="IPR015797">
    <property type="entry name" value="NUDIX_hydrolase-like_dom_sf"/>
</dbReference>
<dbReference type="SUPFAM" id="SSF55811">
    <property type="entry name" value="Nudix"/>
    <property type="match status" value="1"/>
</dbReference>
<protein>
    <submittedName>
        <fullName evidence="4">NUDIX hydrolase</fullName>
    </submittedName>
</protein>
<name>Q4BX25_CROWT</name>
<dbReference type="CDD" id="cd18882">
    <property type="entry name" value="NUDIX_Hydrolase"/>
    <property type="match status" value="1"/>
</dbReference>
<dbReference type="PANTHER" id="PTHR43046:SF14">
    <property type="entry name" value="MUTT_NUDIX FAMILY PROTEIN"/>
    <property type="match status" value="1"/>
</dbReference>
<evidence type="ECO:0000256" key="2">
    <source>
        <dbReference type="ARBA" id="ARBA00022801"/>
    </source>
</evidence>
<evidence type="ECO:0000256" key="1">
    <source>
        <dbReference type="ARBA" id="ARBA00001946"/>
    </source>
</evidence>
<gene>
    <name evidence="4" type="ORF">CwatDRAFT_0612</name>
</gene>
<dbReference type="InterPro" id="IPR020084">
    <property type="entry name" value="NUDIX_hydrolase_CS"/>
</dbReference>
<dbReference type="GO" id="GO:0016787">
    <property type="term" value="F:hydrolase activity"/>
    <property type="evidence" value="ECO:0007669"/>
    <property type="project" value="UniProtKB-KW"/>
</dbReference>
<sequence length="149" mass="17264">MNQPLMVVKAIIYQGDRLLLQLRDNKPEIYYPNYWGLFGGLMEPGELPLEAIRRELEEELGWSPPNCRFLCTWEDPTIPSMTYFFPVPLTVNISYLKLTEAQALELFTLNELTKLPIVPTVLRMLPQVISLMDCPELKAAWQDSPFFVE</sequence>
<feature type="domain" description="Nudix hydrolase" evidence="3">
    <location>
        <begin position="1"/>
        <end position="130"/>
    </location>
</feature>
<dbReference type="Pfam" id="PF00293">
    <property type="entry name" value="NUDIX"/>
    <property type="match status" value="1"/>
</dbReference>
<proteinExistence type="predicted"/>
<reference evidence="4" key="3">
    <citation type="submission" date="2016-12" db="EMBL/GenBank/DDBJ databases">
        <title>Annotation of the draft genome assembly of Crocosphaera watsonii WH 8501.</title>
        <authorList>
            <consortium name="US DOE Joint Genome Institute (JGI-ORNL)"/>
            <person name="Larimer F."/>
            <person name="Land M."/>
        </authorList>
    </citation>
    <scope>NUCLEOTIDE SEQUENCE</scope>
    <source>
        <strain evidence="4">WH 8501</strain>
    </source>
</reference>
<dbReference type="KEGG" id="cwa:CwatDRAFT_0612"/>
<comment type="caution">
    <text evidence="4">The sequence shown here is derived from an EMBL/GenBank/DDBJ whole genome shotgun (WGS) entry which is preliminary data.</text>
</comment>
<dbReference type="RefSeq" id="WP_007307761.1">
    <property type="nucleotide sequence ID" value="NZ_AADV02000143.1"/>
</dbReference>
<dbReference type="EMBL" id="AADV02000143">
    <property type="protein sequence ID" value="EAM48461.1"/>
    <property type="molecule type" value="Genomic_DNA"/>
</dbReference>
<dbReference type="PROSITE" id="PS51462">
    <property type="entry name" value="NUDIX"/>
    <property type="match status" value="1"/>
</dbReference>